<comment type="caution">
    <text evidence="6">The sequence shown here is derived from an EMBL/GenBank/DDBJ whole genome shotgun (WGS) entry which is preliminary data.</text>
</comment>
<keyword evidence="4" id="KW-0067">ATP-binding</keyword>
<dbReference type="PANTHER" id="PTHR24223:SF443">
    <property type="entry name" value="MULTIDRUG-RESISTANCE LIKE PROTEIN 1, ISOFORM I"/>
    <property type="match status" value="1"/>
</dbReference>
<dbReference type="AlphaFoldDB" id="A0AA39IJ45"/>
<dbReference type="InterPro" id="IPR050173">
    <property type="entry name" value="ABC_transporter_C-like"/>
</dbReference>
<dbReference type="PANTHER" id="PTHR24223">
    <property type="entry name" value="ATP-BINDING CASSETTE SUB-FAMILY C"/>
    <property type="match status" value="1"/>
</dbReference>
<dbReference type="Proteomes" id="UP001175271">
    <property type="component" value="Unassembled WGS sequence"/>
</dbReference>
<evidence type="ECO:0000256" key="1">
    <source>
        <dbReference type="ARBA" id="ARBA00004127"/>
    </source>
</evidence>
<accession>A0AA39IJ45</accession>
<evidence type="ECO:0000256" key="2">
    <source>
        <dbReference type="ARBA" id="ARBA00022737"/>
    </source>
</evidence>
<gene>
    <name evidence="6" type="ORF">QR680_008729</name>
</gene>
<protein>
    <recommendedName>
        <fullName evidence="5">ABC transporter domain-containing protein</fullName>
    </recommendedName>
</protein>
<organism evidence="6 7">
    <name type="scientific">Steinernema hermaphroditum</name>
    <dbReference type="NCBI Taxonomy" id="289476"/>
    <lineage>
        <taxon>Eukaryota</taxon>
        <taxon>Metazoa</taxon>
        <taxon>Ecdysozoa</taxon>
        <taxon>Nematoda</taxon>
        <taxon>Chromadorea</taxon>
        <taxon>Rhabditida</taxon>
        <taxon>Tylenchina</taxon>
        <taxon>Panagrolaimomorpha</taxon>
        <taxon>Strongyloidoidea</taxon>
        <taxon>Steinernematidae</taxon>
        <taxon>Steinernema</taxon>
    </lineage>
</organism>
<dbReference type="GO" id="GO:0005524">
    <property type="term" value="F:ATP binding"/>
    <property type="evidence" value="ECO:0007669"/>
    <property type="project" value="UniProtKB-KW"/>
</dbReference>
<comment type="subcellular location">
    <subcellularLocation>
        <location evidence="1">Endomembrane system</location>
        <topology evidence="1">Multi-pass membrane protein</topology>
    </subcellularLocation>
</comment>
<dbReference type="EMBL" id="JAUCMV010000001">
    <property type="protein sequence ID" value="KAK0424575.1"/>
    <property type="molecule type" value="Genomic_DNA"/>
</dbReference>
<sequence length="229" mass="25651">MTKESGSVHVAGSSAKLKSKVFFRKPLDEKYYEEVIEACALKPDLEMLAAGDMTEIGERGINLSGGQKQRVSLARAVYSQIDVFLLDDTLRRRRARREAPLRESHLLGDRPSEGENMYPRQALRACHRPQRHPPDGQISEQGTYQELIAARGAFAEFLEAFATKAIERRRTTSAGTDAEEEKINEVLAELGTLSPKVQRRLESQLSFRVSTSSLLVHSVASSYSLCDRR</sequence>
<keyword evidence="2" id="KW-0677">Repeat</keyword>
<dbReference type="SUPFAM" id="SSF52540">
    <property type="entry name" value="P-loop containing nucleoside triphosphate hydrolases"/>
    <property type="match status" value="1"/>
</dbReference>
<dbReference type="InterPro" id="IPR003439">
    <property type="entry name" value="ABC_transporter-like_ATP-bd"/>
</dbReference>
<evidence type="ECO:0000313" key="6">
    <source>
        <dbReference type="EMBL" id="KAK0424575.1"/>
    </source>
</evidence>
<reference evidence="6" key="1">
    <citation type="submission" date="2023-06" db="EMBL/GenBank/DDBJ databases">
        <title>Genomic analysis of the entomopathogenic nematode Steinernema hermaphroditum.</title>
        <authorList>
            <person name="Schwarz E.M."/>
            <person name="Heppert J.K."/>
            <person name="Baniya A."/>
            <person name="Schwartz H.T."/>
            <person name="Tan C.-H."/>
            <person name="Antoshechkin I."/>
            <person name="Sternberg P.W."/>
            <person name="Goodrich-Blair H."/>
            <person name="Dillman A.R."/>
        </authorList>
    </citation>
    <scope>NUCLEOTIDE SEQUENCE</scope>
    <source>
        <strain evidence="6">PS9179</strain>
        <tissue evidence="6">Whole animal</tissue>
    </source>
</reference>
<keyword evidence="3" id="KW-0547">Nucleotide-binding</keyword>
<dbReference type="Gene3D" id="3.40.50.300">
    <property type="entry name" value="P-loop containing nucleotide triphosphate hydrolases"/>
    <property type="match status" value="1"/>
</dbReference>
<evidence type="ECO:0000259" key="5">
    <source>
        <dbReference type="Pfam" id="PF00005"/>
    </source>
</evidence>
<name>A0AA39IJ45_9BILA</name>
<dbReference type="GO" id="GO:0012505">
    <property type="term" value="C:endomembrane system"/>
    <property type="evidence" value="ECO:0007669"/>
    <property type="project" value="UniProtKB-SubCell"/>
</dbReference>
<evidence type="ECO:0000313" key="7">
    <source>
        <dbReference type="Proteomes" id="UP001175271"/>
    </source>
</evidence>
<evidence type="ECO:0000256" key="4">
    <source>
        <dbReference type="ARBA" id="ARBA00022840"/>
    </source>
</evidence>
<dbReference type="GO" id="GO:0016887">
    <property type="term" value="F:ATP hydrolysis activity"/>
    <property type="evidence" value="ECO:0007669"/>
    <property type="project" value="InterPro"/>
</dbReference>
<evidence type="ECO:0000256" key="3">
    <source>
        <dbReference type="ARBA" id="ARBA00022741"/>
    </source>
</evidence>
<proteinExistence type="predicted"/>
<dbReference type="Pfam" id="PF00005">
    <property type="entry name" value="ABC_tran"/>
    <property type="match status" value="1"/>
</dbReference>
<dbReference type="GO" id="GO:0042626">
    <property type="term" value="F:ATPase-coupled transmembrane transporter activity"/>
    <property type="evidence" value="ECO:0007669"/>
    <property type="project" value="TreeGrafter"/>
</dbReference>
<dbReference type="InterPro" id="IPR027417">
    <property type="entry name" value="P-loop_NTPase"/>
</dbReference>
<dbReference type="GO" id="GO:0016020">
    <property type="term" value="C:membrane"/>
    <property type="evidence" value="ECO:0007669"/>
    <property type="project" value="TreeGrafter"/>
</dbReference>
<keyword evidence="7" id="KW-1185">Reference proteome</keyword>
<feature type="domain" description="ABC transporter" evidence="5">
    <location>
        <begin position="48"/>
        <end position="89"/>
    </location>
</feature>